<name>U4UIS1_DENPD</name>
<feature type="coiled-coil region" evidence="2">
    <location>
        <begin position="180"/>
        <end position="207"/>
    </location>
</feature>
<organism evidence="3 4">
    <name type="scientific">Dendroctonus ponderosae</name>
    <name type="common">Mountain pine beetle</name>
    <dbReference type="NCBI Taxonomy" id="77166"/>
    <lineage>
        <taxon>Eukaryota</taxon>
        <taxon>Metazoa</taxon>
        <taxon>Ecdysozoa</taxon>
        <taxon>Arthropoda</taxon>
        <taxon>Hexapoda</taxon>
        <taxon>Insecta</taxon>
        <taxon>Pterygota</taxon>
        <taxon>Neoptera</taxon>
        <taxon>Endopterygota</taxon>
        <taxon>Coleoptera</taxon>
        <taxon>Polyphaga</taxon>
        <taxon>Cucujiformia</taxon>
        <taxon>Curculionidae</taxon>
        <taxon>Scolytinae</taxon>
        <taxon>Dendroctonus</taxon>
    </lineage>
</organism>
<evidence type="ECO:0000256" key="2">
    <source>
        <dbReference type="SAM" id="Coils"/>
    </source>
</evidence>
<dbReference type="GO" id="GO:0005737">
    <property type="term" value="C:cytoplasm"/>
    <property type="evidence" value="ECO:0007669"/>
    <property type="project" value="UniProtKB-ARBA"/>
</dbReference>
<dbReference type="SMART" id="SM00150">
    <property type="entry name" value="SPEC"/>
    <property type="match status" value="3"/>
</dbReference>
<dbReference type="InterPro" id="IPR018159">
    <property type="entry name" value="Spectrin/alpha-actinin"/>
</dbReference>
<dbReference type="Proteomes" id="UP000030742">
    <property type="component" value="Unassembled WGS sequence"/>
</dbReference>
<gene>
    <name evidence="3" type="ORF">D910_11215</name>
</gene>
<dbReference type="PANTHER" id="PTHR11915">
    <property type="entry name" value="SPECTRIN/FILAMIN RELATED CYTOSKELETAL PROTEIN"/>
    <property type="match status" value="1"/>
</dbReference>
<evidence type="ECO:0000256" key="1">
    <source>
        <dbReference type="ARBA" id="ARBA00022737"/>
    </source>
</evidence>
<dbReference type="InterPro" id="IPR002017">
    <property type="entry name" value="Spectrin_repeat"/>
</dbReference>
<sequence length="377" mass="43535">MEIPAMENPSLIALLMQMKDEMSDNSKEMLNKMDDKAKKLENLKSTVEGKRKNVEDVEIMKHHYYGVEKEMNSNASRVAVVNQLARQLLHVEHPDWELAKEKPEFATSISPKIEELADQFDVLEQTTKEKGERLFDANREVLIHQTCDDIDSWMNELEKQIESDDTGSDLASLNILLQKRQMIETQMAVKARQVNELEKQTKHLETAAPDKDINKIKKLIDEAPPHEDATEFSRLMNELHKAWQELKEALDHRRANLLRNERAQQYLFDANEAESWMSEQEVYMRVEDRDKDEASFMKMKKHESLEAAVEAYADTIRGLGETVKALSAEGHRASYAGDRAKEITNREQEVVSAWARLQMVCEPRKGKLAICSSYSTW</sequence>
<dbReference type="AlphaFoldDB" id="U4UIS1"/>
<protein>
    <submittedName>
        <fullName evidence="3">Uncharacterized protein</fullName>
    </submittedName>
</protein>
<feature type="coiled-coil region" evidence="2">
    <location>
        <begin position="23"/>
        <end position="60"/>
    </location>
</feature>
<proteinExistence type="predicted"/>
<reference evidence="3 4" key="1">
    <citation type="journal article" date="2013" name="Genome Biol.">
        <title>Draft genome of the mountain pine beetle, Dendroctonus ponderosae Hopkins, a major forest pest.</title>
        <authorList>
            <person name="Keeling C.I."/>
            <person name="Yuen M.M."/>
            <person name="Liao N.Y."/>
            <person name="Docking T.R."/>
            <person name="Chan S.K."/>
            <person name="Taylor G.A."/>
            <person name="Palmquist D.L."/>
            <person name="Jackman S.D."/>
            <person name="Nguyen A."/>
            <person name="Li M."/>
            <person name="Henderson H."/>
            <person name="Janes J.K."/>
            <person name="Zhao Y."/>
            <person name="Pandoh P."/>
            <person name="Moore R."/>
            <person name="Sperling F.A."/>
            <person name="Huber D.P."/>
            <person name="Birol I."/>
            <person name="Jones S.J."/>
            <person name="Bohlmann J."/>
        </authorList>
    </citation>
    <scope>NUCLEOTIDE SEQUENCE</scope>
</reference>
<dbReference type="EMBL" id="KB632375">
    <property type="protein sequence ID" value="ERL93929.1"/>
    <property type="molecule type" value="Genomic_DNA"/>
</dbReference>
<keyword evidence="1" id="KW-0677">Repeat</keyword>
<keyword evidence="2" id="KW-0175">Coiled coil</keyword>
<dbReference type="CDD" id="cd00176">
    <property type="entry name" value="SPEC"/>
    <property type="match status" value="1"/>
</dbReference>
<evidence type="ECO:0000313" key="3">
    <source>
        <dbReference type="EMBL" id="ERL93929.1"/>
    </source>
</evidence>
<accession>U4UIS1</accession>
<evidence type="ECO:0000313" key="4">
    <source>
        <dbReference type="Proteomes" id="UP000030742"/>
    </source>
</evidence>
<dbReference type="OrthoDB" id="5865767at2759"/>
<dbReference type="Pfam" id="PF00435">
    <property type="entry name" value="Spectrin"/>
    <property type="match status" value="2"/>
</dbReference>
<dbReference type="SUPFAM" id="SSF46966">
    <property type="entry name" value="Spectrin repeat"/>
    <property type="match status" value="3"/>
</dbReference>
<dbReference type="STRING" id="77166.U4UIS1"/>
<dbReference type="Gene3D" id="1.20.58.60">
    <property type="match status" value="3"/>
</dbReference>